<evidence type="ECO:0000313" key="3">
    <source>
        <dbReference type="EMBL" id="MCM0621602.1"/>
    </source>
</evidence>
<name>A0A9X2DA43_9ACTN</name>
<feature type="compositionally biased region" description="Low complexity" evidence="1">
    <location>
        <begin position="1"/>
        <end position="11"/>
    </location>
</feature>
<dbReference type="AlphaFoldDB" id="A0A9X2DA43"/>
<comment type="caution">
    <text evidence="3">The sequence shown here is derived from an EMBL/GenBank/DDBJ whole genome shotgun (WGS) entry which is preliminary data.</text>
</comment>
<feature type="compositionally biased region" description="Pro residues" evidence="1">
    <location>
        <begin position="12"/>
        <end position="22"/>
    </location>
</feature>
<keyword evidence="2" id="KW-0812">Transmembrane</keyword>
<dbReference type="RefSeq" id="WP_250827988.1">
    <property type="nucleotide sequence ID" value="NZ_JAMOIL010000020.1"/>
</dbReference>
<evidence type="ECO:0008006" key="5">
    <source>
        <dbReference type="Google" id="ProtNLM"/>
    </source>
</evidence>
<dbReference type="Proteomes" id="UP001139485">
    <property type="component" value="Unassembled WGS sequence"/>
</dbReference>
<feature type="transmembrane region" description="Helical" evidence="2">
    <location>
        <begin position="123"/>
        <end position="141"/>
    </location>
</feature>
<reference evidence="3" key="1">
    <citation type="submission" date="2022-05" db="EMBL/GenBank/DDBJ databases">
        <authorList>
            <person name="Tuo L."/>
        </authorList>
    </citation>
    <scope>NUCLEOTIDE SEQUENCE</scope>
    <source>
        <strain evidence="3">BSK12Z-4</strain>
    </source>
</reference>
<keyword evidence="2" id="KW-1133">Transmembrane helix</keyword>
<sequence>MPDQLTSDAADTPPPVPSPAPAPAGETSHGRRPARRSLVVAGLVVLVPALLGPLLGWLWESVWTPTQGVVVQGTWYVVDSDLTYDLDGLRNQFSGPALYAVITLAAGLLVGVVAGLLARRDEVLTLVAVLVGSTLCGLLAWQTGTRLGPADPQVLAASADDGTRLPDHLTIGSWAVLTCAPLAAAIALVVVFGLLPRTSRRRPQGTPDAG</sequence>
<keyword evidence="4" id="KW-1185">Reference proteome</keyword>
<proteinExistence type="predicted"/>
<feature type="transmembrane region" description="Helical" evidence="2">
    <location>
        <begin position="171"/>
        <end position="195"/>
    </location>
</feature>
<accession>A0A9X2DA43</accession>
<organism evidence="3 4">
    <name type="scientific">Nocardioides bruguierae</name>
    <dbReference type="NCBI Taxonomy" id="2945102"/>
    <lineage>
        <taxon>Bacteria</taxon>
        <taxon>Bacillati</taxon>
        <taxon>Actinomycetota</taxon>
        <taxon>Actinomycetes</taxon>
        <taxon>Propionibacteriales</taxon>
        <taxon>Nocardioidaceae</taxon>
        <taxon>Nocardioides</taxon>
    </lineage>
</organism>
<dbReference type="EMBL" id="JAMOIL010000020">
    <property type="protein sequence ID" value="MCM0621602.1"/>
    <property type="molecule type" value="Genomic_DNA"/>
</dbReference>
<feature type="region of interest" description="Disordered" evidence="1">
    <location>
        <begin position="1"/>
        <end position="31"/>
    </location>
</feature>
<evidence type="ECO:0000256" key="1">
    <source>
        <dbReference type="SAM" id="MobiDB-lite"/>
    </source>
</evidence>
<feature type="transmembrane region" description="Helical" evidence="2">
    <location>
        <begin position="38"/>
        <end position="59"/>
    </location>
</feature>
<evidence type="ECO:0000313" key="4">
    <source>
        <dbReference type="Proteomes" id="UP001139485"/>
    </source>
</evidence>
<gene>
    <name evidence="3" type="ORF">M8330_15015</name>
</gene>
<feature type="transmembrane region" description="Helical" evidence="2">
    <location>
        <begin position="97"/>
        <end position="116"/>
    </location>
</feature>
<keyword evidence="2" id="KW-0472">Membrane</keyword>
<protein>
    <recommendedName>
        <fullName evidence="5">ABC transporter permease</fullName>
    </recommendedName>
</protein>
<evidence type="ECO:0000256" key="2">
    <source>
        <dbReference type="SAM" id="Phobius"/>
    </source>
</evidence>